<accession>A0A1Y0HGX7</accession>
<feature type="transmembrane region" description="Helical" evidence="6">
    <location>
        <begin position="232"/>
        <end position="252"/>
    </location>
</feature>
<dbReference type="EMBL" id="CP021416">
    <property type="protein sequence ID" value="ARU47347.1"/>
    <property type="molecule type" value="Genomic_DNA"/>
</dbReference>
<gene>
    <name evidence="8" type="ORF">Sdiek1_0164</name>
</gene>
<dbReference type="PANTHER" id="PTHR42920:SF5">
    <property type="entry name" value="EAMA DOMAIN-CONTAINING PROTEIN"/>
    <property type="match status" value="1"/>
</dbReference>
<evidence type="ECO:0000313" key="8">
    <source>
        <dbReference type="EMBL" id="ARU47347.1"/>
    </source>
</evidence>
<reference evidence="9" key="1">
    <citation type="submission" date="2017-05" db="EMBL/GenBank/DDBJ databases">
        <title>Dechlorination kinetics govern the competition between two new strains of the genus Sulfurospirillum.</title>
        <authorList>
            <person name="Buttet G.F."/>
            <person name="Murray A.M."/>
            <person name="Goris T."/>
            <person name="Burion M."/>
            <person name="Lin B."/>
            <person name="Rolle M."/>
            <person name="Maillard J."/>
        </authorList>
    </citation>
    <scope>NUCLEOTIDE SEQUENCE [LARGE SCALE GENOMIC DNA]</scope>
    <source>
        <strain evidence="9">SL2-1</strain>
    </source>
</reference>
<feature type="transmembrane region" description="Helical" evidence="6">
    <location>
        <begin position="89"/>
        <end position="106"/>
    </location>
</feature>
<dbReference type="InterPro" id="IPR037185">
    <property type="entry name" value="EmrE-like"/>
</dbReference>
<feature type="domain" description="EamA" evidence="7">
    <location>
        <begin position="170"/>
        <end position="303"/>
    </location>
</feature>
<feature type="transmembrane region" description="Helical" evidence="6">
    <location>
        <begin position="145"/>
        <end position="161"/>
    </location>
</feature>
<feature type="transmembrane region" description="Helical" evidence="6">
    <location>
        <begin position="118"/>
        <end position="138"/>
    </location>
</feature>
<evidence type="ECO:0000256" key="1">
    <source>
        <dbReference type="ARBA" id="ARBA00004651"/>
    </source>
</evidence>
<protein>
    <recommendedName>
        <fullName evidence="7">EamA domain-containing protein</fullName>
    </recommendedName>
</protein>
<proteinExistence type="predicted"/>
<comment type="subcellular location">
    <subcellularLocation>
        <location evidence="1">Cell membrane</location>
        <topology evidence="1">Multi-pass membrane protein</topology>
    </subcellularLocation>
</comment>
<evidence type="ECO:0000259" key="7">
    <source>
        <dbReference type="Pfam" id="PF00892"/>
    </source>
</evidence>
<evidence type="ECO:0000256" key="6">
    <source>
        <dbReference type="SAM" id="Phobius"/>
    </source>
</evidence>
<keyword evidence="5 6" id="KW-0472">Membrane</keyword>
<feature type="transmembrane region" description="Helical" evidence="6">
    <location>
        <begin position="34"/>
        <end position="53"/>
    </location>
</feature>
<dbReference type="Pfam" id="PF00892">
    <property type="entry name" value="EamA"/>
    <property type="match status" value="2"/>
</dbReference>
<organism evidence="8 9">
    <name type="scientific">Sulfurospirillum diekertiae</name>
    <dbReference type="NCBI Taxonomy" id="1854492"/>
    <lineage>
        <taxon>Bacteria</taxon>
        <taxon>Pseudomonadati</taxon>
        <taxon>Campylobacterota</taxon>
        <taxon>Epsilonproteobacteria</taxon>
        <taxon>Campylobacterales</taxon>
        <taxon>Sulfurospirillaceae</taxon>
        <taxon>Sulfurospirillum</taxon>
    </lineage>
</organism>
<dbReference type="InterPro" id="IPR051258">
    <property type="entry name" value="Diverse_Substrate_Transporter"/>
</dbReference>
<feature type="transmembrane region" description="Helical" evidence="6">
    <location>
        <begin position="59"/>
        <end position="77"/>
    </location>
</feature>
<name>A0A1Y0HGX7_9BACT</name>
<evidence type="ECO:0000256" key="5">
    <source>
        <dbReference type="ARBA" id="ARBA00023136"/>
    </source>
</evidence>
<dbReference type="InterPro" id="IPR000620">
    <property type="entry name" value="EamA_dom"/>
</dbReference>
<keyword evidence="3 6" id="KW-0812">Transmembrane</keyword>
<dbReference type="SUPFAM" id="SSF103481">
    <property type="entry name" value="Multidrug resistance efflux transporter EmrE"/>
    <property type="match status" value="2"/>
</dbReference>
<feature type="transmembrane region" description="Helical" evidence="6">
    <location>
        <begin position="199"/>
        <end position="220"/>
    </location>
</feature>
<dbReference type="AlphaFoldDB" id="A0A1Y0HGX7"/>
<feature type="domain" description="EamA" evidence="7">
    <location>
        <begin position="32"/>
        <end position="161"/>
    </location>
</feature>
<dbReference type="Proteomes" id="UP000196005">
    <property type="component" value="Chromosome"/>
</dbReference>
<evidence type="ECO:0000313" key="9">
    <source>
        <dbReference type="Proteomes" id="UP000196005"/>
    </source>
</evidence>
<keyword evidence="9" id="KW-1185">Reference proteome</keyword>
<evidence type="ECO:0000256" key="3">
    <source>
        <dbReference type="ARBA" id="ARBA00022692"/>
    </source>
</evidence>
<sequence length="322" mass="36125">MCCIFTYHLIQCPFYQSERLRVISNKFKELGADFLLLMVAVAWGSTFFVVQAAVNETPVYTFLFWRFSLAGLLMAFISFKQIRYLNFKVLKAGALLGLFMFLGYAFQTFALTYTYSSTVGFITGLSVIVVPFVTYLIFKQKASMFSTLGAIIASAGLYFLTLNNELGLSLGEFYAFVCAMMFALHIVFTGHLSRRHNIYLLVTIQFLTVGICSFIGGFIMEGSIIPPNTNRLFVDAIAITVIFATIFAFWVQTAMQRFTTAAKTAIIFTMEPVSAGIFGYLFANELLTFPQICGAVMILGGMLTAELGSYYMEQYRRRNNAI</sequence>
<feature type="transmembrane region" description="Helical" evidence="6">
    <location>
        <begin position="289"/>
        <end position="312"/>
    </location>
</feature>
<feature type="transmembrane region" description="Helical" evidence="6">
    <location>
        <begin position="173"/>
        <end position="192"/>
    </location>
</feature>
<dbReference type="PANTHER" id="PTHR42920">
    <property type="entry name" value="OS03G0707200 PROTEIN-RELATED"/>
    <property type="match status" value="1"/>
</dbReference>
<keyword evidence="4 6" id="KW-1133">Transmembrane helix</keyword>
<dbReference type="KEGG" id="suls:Sdiek1_0164"/>
<keyword evidence="2" id="KW-1003">Cell membrane</keyword>
<dbReference type="GO" id="GO:0005886">
    <property type="term" value="C:plasma membrane"/>
    <property type="evidence" value="ECO:0007669"/>
    <property type="project" value="UniProtKB-SubCell"/>
</dbReference>
<evidence type="ECO:0000256" key="2">
    <source>
        <dbReference type="ARBA" id="ARBA00022475"/>
    </source>
</evidence>
<evidence type="ECO:0000256" key="4">
    <source>
        <dbReference type="ARBA" id="ARBA00022989"/>
    </source>
</evidence>
<feature type="transmembrane region" description="Helical" evidence="6">
    <location>
        <begin position="264"/>
        <end position="283"/>
    </location>
</feature>